<dbReference type="Pfam" id="PF00361">
    <property type="entry name" value="Proton_antipo_M"/>
    <property type="match status" value="1"/>
</dbReference>
<feature type="transmembrane region" description="Helical" evidence="5">
    <location>
        <begin position="442"/>
        <end position="464"/>
    </location>
</feature>
<dbReference type="EMBL" id="PKKO01000004">
    <property type="protein sequence ID" value="PKY72044.1"/>
    <property type="molecule type" value="Genomic_DNA"/>
</dbReference>
<comment type="subunit">
    <text evidence="5">NDH-1 is composed of 14 different subunits. Subunits NuoA, H, J, K, L, M, N constitute the membrane sector of the complex.</text>
</comment>
<keyword evidence="3 5" id="KW-1133">Transmembrane helix</keyword>
<comment type="catalytic activity">
    <reaction evidence="5">
        <text>a quinone + NADH + 5 H(+)(in) = a quinol + NAD(+) + 4 H(+)(out)</text>
        <dbReference type="Rhea" id="RHEA:57888"/>
        <dbReference type="ChEBI" id="CHEBI:15378"/>
        <dbReference type="ChEBI" id="CHEBI:24646"/>
        <dbReference type="ChEBI" id="CHEBI:57540"/>
        <dbReference type="ChEBI" id="CHEBI:57945"/>
        <dbReference type="ChEBI" id="CHEBI:132124"/>
    </reaction>
</comment>
<dbReference type="STRING" id="33007.HMPREF3198_00460"/>
<dbReference type="NCBIfam" id="NF004441">
    <property type="entry name" value="PRK05777.1-4"/>
    <property type="match status" value="1"/>
</dbReference>
<dbReference type="EC" id="7.1.1.-" evidence="5"/>
<keyword evidence="5" id="KW-1278">Translocase</keyword>
<dbReference type="GO" id="GO:0008137">
    <property type="term" value="F:NADH dehydrogenase (ubiquinone) activity"/>
    <property type="evidence" value="ECO:0007669"/>
    <property type="project" value="InterPro"/>
</dbReference>
<dbReference type="GO" id="GO:0005886">
    <property type="term" value="C:plasma membrane"/>
    <property type="evidence" value="ECO:0007669"/>
    <property type="project" value="UniProtKB-SubCell"/>
</dbReference>
<dbReference type="AlphaFoldDB" id="A0A2I1ILN2"/>
<evidence type="ECO:0000256" key="2">
    <source>
        <dbReference type="ARBA" id="ARBA00022692"/>
    </source>
</evidence>
<evidence type="ECO:0000256" key="5">
    <source>
        <dbReference type="HAMAP-Rule" id="MF_00445"/>
    </source>
</evidence>
<dbReference type="InterPro" id="IPR001750">
    <property type="entry name" value="ND/Mrp_TM"/>
</dbReference>
<feature type="transmembrane region" description="Helical" evidence="5">
    <location>
        <begin position="331"/>
        <end position="350"/>
    </location>
</feature>
<dbReference type="GeneID" id="35867514"/>
<dbReference type="GO" id="GO:0042773">
    <property type="term" value="P:ATP synthesis coupled electron transport"/>
    <property type="evidence" value="ECO:0007669"/>
    <property type="project" value="InterPro"/>
</dbReference>
<proteinExistence type="inferred from homology"/>
<comment type="similarity">
    <text evidence="5">Belongs to the complex I subunit 2 family.</text>
</comment>
<accession>A0A2I1ILN2</accession>
<evidence type="ECO:0000256" key="3">
    <source>
        <dbReference type="ARBA" id="ARBA00022989"/>
    </source>
</evidence>
<feature type="transmembrane region" description="Helical" evidence="5">
    <location>
        <begin position="137"/>
        <end position="154"/>
    </location>
</feature>
<keyword evidence="2 5" id="KW-0812">Transmembrane</keyword>
<keyword evidence="5" id="KW-0874">Quinone</keyword>
<sequence length="519" mass="55409">MQATQFSQWLILSPLIVLLAGAIVGVLIEAFVPAAIRRKVQVVWSVITILGAGIALTILGLETYGKMPQTVGAGEYSADGLTFGAQVIMLIIGLLSVLVMADQTELGDGSFAAQPADVPGSRAEELSQHVGYQRSEMFPLALFSLIGLMVFPAANSLLTLFIALEAFSLPFYILCATARRRRRISQESAIKYFVLGAFSSGFFLMGEAMLFGYSGSLSLSEIAKTVPMAGGDLDWLLLAGVVLMTVGLLFKVGAAPFHAWTPDVYQGAPTPITGFMAAGVKAAAFLAMVRFYFVIAGQLGWNLVIFMWIVAILTMFVGTFWGLVQEDIKRMLAFSSIAHAGFILIAIIALDDQSTAAVMFYLLSYAIATIGAFAAVTLVRQQDPEGKILGEANRIEAWAGLGRKNPLLAGSMLVFLMSFAGIPLTAGFIGKFVVFASGLRAGLWPLVIIAVVASAMTAFYYFNLARTMFMDEPATSSKVVKSQGIVMPVVILCAVLTVLLGVLPAPVLNFLANATIFVP</sequence>
<dbReference type="PANTHER" id="PTHR22773">
    <property type="entry name" value="NADH DEHYDROGENASE"/>
    <property type="match status" value="1"/>
</dbReference>
<feature type="transmembrane region" description="Helical" evidence="5">
    <location>
        <begin position="190"/>
        <end position="215"/>
    </location>
</feature>
<name>A0A2I1ILN2_9ACTO</name>
<evidence type="ECO:0000259" key="7">
    <source>
        <dbReference type="Pfam" id="PF00361"/>
    </source>
</evidence>
<dbReference type="HAMAP" id="MF_00445">
    <property type="entry name" value="NDH1_NuoN_1"/>
    <property type="match status" value="1"/>
</dbReference>
<dbReference type="InterPro" id="IPR010096">
    <property type="entry name" value="NADH-Q_OxRdtase_suN/2"/>
</dbReference>
<keyword evidence="5" id="KW-0520">NAD</keyword>
<evidence type="ECO:0000313" key="8">
    <source>
        <dbReference type="EMBL" id="PKY72044.1"/>
    </source>
</evidence>
<keyword evidence="9" id="KW-1185">Reference proteome</keyword>
<keyword evidence="5" id="KW-1003">Cell membrane</keyword>
<keyword evidence="4 5" id="KW-0472">Membrane</keyword>
<evidence type="ECO:0000256" key="4">
    <source>
        <dbReference type="ARBA" id="ARBA00023136"/>
    </source>
</evidence>
<dbReference type="Proteomes" id="UP000235122">
    <property type="component" value="Unassembled WGS sequence"/>
</dbReference>
<dbReference type="GO" id="GO:0012505">
    <property type="term" value="C:endomembrane system"/>
    <property type="evidence" value="ECO:0007669"/>
    <property type="project" value="UniProtKB-SubCell"/>
</dbReference>
<feature type="domain" description="NADH:quinone oxidoreductase/Mrp antiporter transmembrane" evidence="7">
    <location>
        <begin position="154"/>
        <end position="457"/>
    </location>
</feature>
<gene>
    <name evidence="5" type="primary">nuoN</name>
    <name evidence="8" type="ORF">CYJ19_07480</name>
</gene>
<dbReference type="NCBIfam" id="TIGR01770">
    <property type="entry name" value="NDH_I_N"/>
    <property type="match status" value="1"/>
</dbReference>
<feature type="transmembrane region" description="Helical" evidence="5">
    <location>
        <begin position="299"/>
        <end position="324"/>
    </location>
</feature>
<feature type="transmembrane region" description="Helical" evidence="5">
    <location>
        <begin position="40"/>
        <end position="61"/>
    </location>
</feature>
<reference evidence="8 9" key="1">
    <citation type="submission" date="2017-12" db="EMBL/GenBank/DDBJ databases">
        <title>Phylogenetic diversity of female urinary microbiome.</title>
        <authorList>
            <person name="Thomas-White K."/>
            <person name="Wolfe A.J."/>
        </authorList>
    </citation>
    <scope>NUCLEOTIDE SEQUENCE [LARGE SCALE GENOMIC DNA]</scope>
    <source>
        <strain evidence="8 9">UMB0402</strain>
    </source>
</reference>
<feature type="transmembrane region" description="Helical" evidence="5">
    <location>
        <begin position="413"/>
        <end position="436"/>
    </location>
</feature>
<comment type="function">
    <text evidence="5">NDH-1 shuttles electrons from NADH, via FMN and iron-sulfur (Fe-S) centers, to quinones in the respiratory chain. The immediate electron acceptor for the enzyme in this species is believed to be a menaquinone. Couples the redox reaction to proton translocation (for every two electrons transferred, four hydrogen ions are translocated across the cytoplasmic membrane), and thus conserves the redox energy in a proton gradient.</text>
</comment>
<organism evidence="8 9">
    <name type="scientific">Winkia neuii</name>
    <dbReference type="NCBI Taxonomy" id="33007"/>
    <lineage>
        <taxon>Bacteria</taxon>
        <taxon>Bacillati</taxon>
        <taxon>Actinomycetota</taxon>
        <taxon>Actinomycetes</taxon>
        <taxon>Actinomycetales</taxon>
        <taxon>Actinomycetaceae</taxon>
        <taxon>Winkia</taxon>
    </lineage>
</organism>
<evidence type="ECO:0000313" key="9">
    <source>
        <dbReference type="Proteomes" id="UP000235122"/>
    </source>
</evidence>
<dbReference type="RefSeq" id="WP_024331329.1">
    <property type="nucleotide sequence ID" value="NZ_JASOXK010000003.1"/>
</dbReference>
<feature type="transmembrane region" description="Helical" evidence="5">
    <location>
        <begin position="356"/>
        <end position="379"/>
    </location>
</feature>
<comment type="caution">
    <text evidence="8">The sequence shown here is derived from an EMBL/GenBank/DDBJ whole genome shotgun (WGS) entry which is preliminary data.</text>
</comment>
<protein>
    <recommendedName>
        <fullName evidence="5">NADH-quinone oxidoreductase subunit N</fullName>
        <ecNumber evidence="5">7.1.1.-</ecNumber>
    </recommendedName>
    <alternativeName>
        <fullName evidence="5">NADH dehydrogenase I subunit N</fullName>
    </alternativeName>
    <alternativeName>
        <fullName evidence="5">NDH-1 subunit N</fullName>
    </alternativeName>
</protein>
<keyword evidence="5" id="KW-0813">Transport</keyword>
<feature type="transmembrane region" description="Helical" evidence="5">
    <location>
        <begin position="81"/>
        <end position="101"/>
    </location>
</feature>
<feature type="transmembrane region" description="Helical" evidence="5">
    <location>
        <begin position="485"/>
        <end position="503"/>
    </location>
</feature>
<evidence type="ECO:0000256" key="6">
    <source>
        <dbReference type="RuleBase" id="RU000320"/>
    </source>
</evidence>
<feature type="transmembrane region" description="Helical" evidence="5">
    <location>
        <begin position="235"/>
        <end position="260"/>
    </location>
</feature>
<dbReference type="GO" id="GO:0048038">
    <property type="term" value="F:quinone binding"/>
    <property type="evidence" value="ECO:0007669"/>
    <property type="project" value="UniProtKB-KW"/>
</dbReference>
<dbReference type="GO" id="GO:0050136">
    <property type="term" value="F:NADH dehydrogenase (quinone) (non-electrogenic) activity"/>
    <property type="evidence" value="ECO:0007669"/>
    <property type="project" value="UniProtKB-UniRule"/>
</dbReference>
<evidence type="ECO:0000256" key="1">
    <source>
        <dbReference type="ARBA" id="ARBA00004127"/>
    </source>
</evidence>
<feature type="transmembrane region" description="Helical" evidence="5">
    <location>
        <begin position="6"/>
        <end position="28"/>
    </location>
</feature>
<comment type="subcellular location">
    <subcellularLocation>
        <location evidence="5">Cell membrane</location>
        <topology evidence="5">Multi-pass membrane protein</topology>
    </subcellularLocation>
    <subcellularLocation>
        <location evidence="1">Endomembrane system</location>
        <topology evidence="1">Multi-pass membrane protein</topology>
    </subcellularLocation>
    <subcellularLocation>
        <location evidence="6">Membrane</location>
        <topology evidence="6">Multi-pass membrane protein</topology>
    </subcellularLocation>
</comment>
<feature type="transmembrane region" description="Helical" evidence="5">
    <location>
        <begin position="272"/>
        <end position="293"/>
    </location>
</feature>